<protein>
    <submittedName>
        <fullName evidence="1">Uncharacterized protein</fullName>
    </submittedName>
</protein>
<evidence type="ECO:0000313" key="2">
    <source>
        <dbReference type="Proteomes" id="UP001565471"/>
    </source>
</evidence>
<organism evidence="1 2">
    <name type="scientific">Bradyrhizobium elkanii</name>
    <dbReference type="NCBI Taxonomy" id="29448"/>
    <lineage>
        <taxon>Bacteria</taxon>
        <taxon>Pseudomonadati</taxon>
        <taxon>Pseudomonadota</taxon>
        <taxon>Alphaproteobacteria</taxon>
        <taxon>Hyphomicrobiales</taxon>
        <taxon>Nitrobacteraceae</taxon>
        <taxon>Bradyrhizobium</taxon>
    </lineage>
</organism>
<dbReference type="Proteomes" id="UP001565471">
    <property type="component" value="Unassembled WGS sequence"/>
</dbReference>
<accession>A0ABV4F5P7</accession>
<name>A0ABV4F5P7_BRAEL</name>
<evidence type="ECO:0000313" key="1">
    <source>
        <dbReference type="EMBL" id="MEY9318774.1"/>
    </source>
</evidence>
<proteinExistence type="predicted"/>
<dbReference type="EMBL" id="JBGBZA010000002">
    <property type="protein sequence ID" value="MEY9318774.1"/>
    <property type="molecule type" value="Genomic_DNA"/>
</dbReference>
<reference evidence="1 2" key="1">
    <citation type="submission" date="2024-07" db="EMBL/GenBank/DDBJ databases">
        <title>Genomic Encyclopedia of Type Strains, Phase V (KMG-V): Genome sequencing to study the core and pangenomes of soil and plant-associated prokaryotes.</title>
        <authorList>
            <person name="Whitman W."/>
        </authorList>
    </citation>
    <scope>NUCLEOTIDE SEQUENCE [LARGE SCALE GENOMIC DNA]</scope>
    <source>
        <strain evidence="1 2">USDA 415</strain>
    </source>
</reference>
<keyword evidence="2" id="KW-1185">Reference proteome</keyword>
<sequence>MGGKMDRNLVILNVTGSETMLRSDGHAAIRLETKEMGPVAFEVNLQAIAALRRHLARAEIHILQSQNQTKN</sequence>
<gene>
    <name evidence="1" type="ORF">ABIF29_005573</name>
</gene>
<comment type="caution">
    <text evidence="1">The sequence shown here is derived from an EMBL/GenBank/DDBJ whole genome shotgun (WGS) entry which is preliminary data.</text>
</comment>